<evidence type="ECO:0000313" key="7">
    <source>
        <dbReference type="Proteomes" id="UP000199663"/>
    </source>
</evidence>
<feature type="domain" description="Response regulatory" evidence="5">
    <location>
        <begin position="4"/>
        <end position="119"/>
    </location>
</feature>
<dbReference type="InterPro" id="IPR011006">
    <property type="entry name" value="CheY-like_superfamily"/>
</dbReference>
<keyword evidence="1 3" id="KW-0597">Phosphoprotein</keyword>
<dbReference type="Pfam" id="PF00196">
    <property type="entry name" value="GerE"/>
    <property type="match status" value="1"/>
</dbReference>
<proteinExistence type="predicted"/>
<dbReference type="PROSITE" id="PS50110">
    <property type="entry name" value="RESPONSE_REGULATORY"/>
    <property type="match status" value="1"/>
</dbReference>
<dbReference type="Gene3D" id="3.40.50.2300">
    <property type="match status" value="1"/>
</dbReference>
<dbReference type="SMART" id="SM00448">
    <property type="entry name" value="REC"/>
    <property type="match status" value="1"/>
</dbReference>
<dbReference type="CDD" id="cd06170">
    <property type="entry name" value="LuxR_C_like"/>
    <property type="match status" value="1"/>
</dbReference>
<reference evidence="6 7" key="1">
    <citation type="submission" date="2016-10" db="EMBL/GenBank/DDBJ databases">
        <authorList>
            <person name="Varghese N."/>
            <person name="Submissions S."/>
        </authorList>
    </citation>
    <scope>NUCLEOTIDE SEQUENCE [LARGE SCALE GENOMIC DNA]</scope>
    <source>
        <strain evidence="6 7">DSM 17997</strain>
    </source>
</reference>
<dbReference type="InterPro" id="IPR016032">
    <property type="entry name" value="Sig_transdc_resp-reg_C-effctor"/>
</dbReference>
<organism evidence="6 7">
    <name type="scientific">Rhodonellum ikkaensis</name>
    <dbReference type="NCBI Taxonomy" id="336829"/>
    <lineage>
        <taxon>Bacteria</taxon>
        <taxon>Pseudomonadati</taxon>
        <taxon>Bacteroidota</taxon>
        <taxon>Cytophagia</taxon>
        <taxon>Cytophagales</taxon>
        <taxon>Cytophagaceae</taxon>
        <taxon>Rhodonellum</taxon>
    </lineage>
</organism>
<dbReference type="RefSeq" id="WP_019596309.1">
    <property type="nucleotide sequence ID" value="NZ_FNQC01000001.1"/>
</dbReference>
<dbReference type="PROSITE" id="PS00622">
    <property type="entry name" value="HTH_LUXR_1"/>
    <property type="match status" value="1"/>
</dbReference>
<dbReference type="CDD" id="cd17535">
    <property type="entry name" value="REC_NarL-like"/>
    <property type="match status" value="1"/>
</dbReference>
<evidence type="ECO:0000256" key="3">
    <source>
        <dbReference type="PROSITE-ProRule" id="PRU00169"/>
    </source>
</evidence>
<gene>
    <name evidence="6" type="ORF">SAMN05444412_101482</name>
</gene>
<dbReference type="PRINTS" id="PR00038">
    <property type="entry name" value="HTHLUXR"/>
</dbReference>
<dbReference type="Pfam" id="PF00072">
    <property type="entry name" value="Response_reg"/>
    <property type="match status" value="1"/>
</dbReference>
<evidence type="ECO:0000256" key="1">
    <source>
        <dbReference type="ARBA" id="ARBA00022553"/>
    </source>
</evidence>
<feature type="modified residue" description="4-aspartylphosphate" evidence="3">
    <location>
        <position position="54"/>
    </location>
</feature>
<evidence type="ECO:0000259" key="5">
    <source>
        <dbReference type="PROSITE" id="PS50110"/>
    </source>
</evidence>
<dbReference type="InterPro" id="IPR001789">
    <property type="entry name" value="Sig_transdc_resp-reg_receiver"/>
</dbReference>
<protein>
    <submittedName>
        <fullName evidence="6">Two component transcriptional regulator, LuxR family</fullName>
    </submittedName>
</protein>
<dbReference type="SMART" id="SM00421">
    <property type="entry name" value="HTH_LUXR"/>
    <property type="match status" value="1"/>
</dbReference>
<keyword evidence="7" id="KW-1185">Reference proteome</keyword>
<keyword evidence="2" id="KW-0238">DNA-binding</keyword>
<dbReference type="InterPro" id="IPR000792">
    <property type="entry name" value="Tscrpt_reg_LuxR_C"/>
</dbReference>
<comment type="caution">
    <text evidence="6">The sequence shown here is derived from an EMBL/GenBank/DDBJ whole genome shotgun (WGS) entry which is preliminary data.</text>
</comment>
<evidence type="ECO:0000259" key="4">
    <source>
        <dbReference type="PROSITE" id="PS50043"/>
    </source>
</evidence>
<feature type="domain" description="HTH luxR-type" evidence="4">
    <location>
        <begin position="137"/>
        <end position="203"/>
    </location>
</feature>
<dbReference type="PROSITE" id="PS50043">
    <property type="entry name" value="HTH_LUXR_2"/>
    <property type="match status" value="1"/>
</dbReference>
<name>A0A1H3KQV5_9BACT</name>
<dbReference type="EMBL" id="FNQC01000001">
    <property type="protein sequence ID" value="SDY54399.1"/>
    <property type="molecule type" value="Genomic_DNA"/>
</dbReference>
<dbReference type="SUPFAM" id="SSF46894">
    <property type="entry name" value="C-terminal effector domain of the bipartite response regulators"/>
    <property type="match status" value="1"/>
</dbReference>
<dbReference type="SUPFAM" id="SSF52172">
    <property type="entry name" value="CheY-like"/>
    <property type="match status" value="1"/>
</dbReference>
<dbReference type="InterPro" id="IPR058245">
    <property type="entry name" value="NreC/VraR/RcsB-like_REC"/>
</dbReference>
<evidence type="ECO:0000313" key="6">
    <source>
        <dbReference type="EMBL" id="SDY54399.1"/>
    </source>
</evidence>
<dbReference type="Proteomes" id="UP000199663">
    <property type="component" value="Unassembled WGS sequence"/>
</dbReference>
<dbReference type="InterPro" id="IPR051015">
    <property type="entry name" value="EvgA-like"/>
</dbReference>
<evidence type="ECO:0000256" key="2">
    <source>
        <dbReference type="ARBA" id="ARBA00023125"/>
    </source>
</evidence>
<dbReference type="PANTHER" id="PTHR45566:SF2">
    <property type="entry name" value="NARL SUBFAMILY"/>
    <property type="match status" value="1"/>
</dbReference>
<accession>A0A1H3KQV5</accession>
<sequence length="207" mass="23368">MDQTIIIADDHPLLLKGLKEFLNENGMNIIGEAPNGVQAMHLIETLKPDLAILDLEMPGMTGLEIAKHCQSKKLDTSIILLTLHKEVYIFHEAKNLNISGYLLKEFATEELLNCIQKVLSGQSYFSKKLLMNDAEDRNSLTGNLTPSEIKILRLIALGSSTKEIAEKLFIAERTVDKHRSNIINKLQLDKKHNALLIWAQKNKKIIF</sequence>
<dbReference type="PANTHER" id="PTHR45566">
    <property type="entry name" value="HTH-TYPE TRANSCRIPTIONAL REGULATOR YHJB-RELATED"/>
    <property type="match status" value="1"/>
</dbReference>